<evidence type="ECO:0000313" key="2">
    <source>
        <dbReference type="Proteomes" id="UP000030526"/>
    </source>
</evidence>
<proteinExistence type="predicted"/>
<accession>A0A0A2XM45</accession>
<dbReference type="EMBL" id="JPXS01000025">
    <property type="protein sequence ID" value="KGQ32057.1"/>
    <property type="molecule type" value="Genomic_DNA"/>
</dbReference>
<dbReference type="AlphaFoldDB" id="A0A0A2XM45"/>
<dbReference type="Proteomes" id="UP000030526">
    <property type="component" value="Unassembled WGS sequence"/>
</dbReference>
<gene>
    <name evidence="1" type="ORF">JP32_04970</name>
</gene>
<evidence type="ECO:0008006" key="3">
    <source>
        <dbReference type="Google" id="ProtNLM"/>
    </source>
</evidence>
<sequence>MFVKLDVDYTMKVPFAPRKKVSSKLVKVGIVFIDNCFFYSFFKQDGELVCGKVEDRMQLEKQLFQQFQLEAKHLLYISVLPIHLVWHKRYLCPQALTQYEVAQQVYSMLENDVPNDGMPIWFDYVYQGQQIDLYVVKQKNAEAELAKYRQFDLNILDVLPRVLLRAFYYEIQPDKTETLLYCYCAEQTIFILYSSLKTEIVVSQSSLAQSWSRFQERFANRFSKMVIYQEQFEERDLSQLGLPENHILLEAKAQYAFLSLGCALWGEGIGAK</sequence>
<protein>
    <recommendedName>
        <fullName evidence="3">Competence protein ComA</fullName>
    </recommendedName>
</protein>
<organism evidence="1 2">
    <name type="scientific">Gallibacterium anatis</name>
    <dbReference type="NCBI Taxonomy" id="750"/>
    <lineage>
        <taxon>Bacteria</taxon>
        <taxon>Pseudomonadati</taxon>
        <taxon>Pseudomonadota</taxon>
        <taxon>Gammaproteobacteria</taxon>
        <taxon>Pasteurellales</taxon>
        <taxon>Pasteurellaceae</taxon>
        <taxon>Gallibacterium</taxon>
    </lineage>
</organism>
<comment type="caution">
    <text evidence="1">The sequence shown here is derived from an EMBL/GenBank/DDBJ whole genome shotgun (WGS) entry which is preliminary data.</text>
</comment>
<evidence type="ECO:0000313" key="1">
    <source>
        <dbReference type="EMBL" id="KGQ32057.1"/>
    </source>
</evidence>
<name>A0A0A2XM45_9PAST</name>
<reference evidence="1 2" key="1">
    <citation type="submission" date="2014-08" db="EMBL/GenBank/DDBJ databases">
        <title>Chaperone-usher fimbriae in a diverse selection of Gallibacterium genomes.</title>
        <authorList>
            <person name="Kudirkiene E."/>
            <person name="Bager R.J."/>
            <person name="Johnson T.J."/>
            <person name="Bojesen A.M."/>
        </authorList>
    </citation>
    <scope>NUCLEOTIDE SEQUENCE [LARGE SCALE GENOMIC DNA]</scope>
    <source>
        <strain evidence="1 2">20558/3kl.</strain>
    </source>
</reference>